<dbReference type="EMBL" id="CADCVO010000089">
    <property type="protein sequence ID" value="CAA9472882.1"/>
    <property type="molecule type" value="Genomic_DNA"/>
</dbReference>
<feature type="compositionally biased region" description="Low complexity" evidence="1">
    <location>
        <begin position="55"/>
        <end position="68"/>
    </location>
</feature>
<feature type="non-terminal residue" evidence="2">
    <location>
        <position position="1"/>
    </location>
</feature>
<sequence>GHHRTGLPRRPDPGPRARPHLLPRRPGPAPGRARRVGAVGGRHLLRDLAARAAGHALRRPAGQPVAAALRRRGRDARRARGQGRAVPRRDVRHRRLPHGLVRRSRRQSPDAAPPVRALRL</sequence>
<dbReference type="AlphaFoldDB" id="A0A6J4RG59"/>
<reference evidence="2" key="1">
    <citation type="submission" date="2020-02" db="EMBL/GenBank/DDBJ databases">
        <authorList>
            <person name="Meier V. D."/>
        </authorList>
    </citation>
    <scope>NUCLEOTIDE SEQUENCE</scope>
    <source>
        <strain evidence="2">AVDCRST_MAG13</strain>
    </source>
</reference>
<evidence type="ECO:0000313" key="2">
    <source>
        <dbReference type="EMBL" id="CAA9472882.1"/>
    </source>
</evidence>
<evidence type="ECO:0000256" key="1">
    <source>
        <dbReference type="SAM" id="MobiDB-lite"/>
    </source>
</evidence>
<feature type="region of interest" description="Disordered" evidence="1">
    <location>
        <begin position="55"/>
        <end position="120"/>
    </location>
</feature>
<feature type="compositionally biased region" description="Basic residues" evidence="1">
    <location>
        <begin position="69"/>
        <end position="81"/>
    </location>
</feature>
<accession>A0A6J4RG59</accession>
<name>A0A6J4RG59_9ACTN</name>
<organism evidence="2">
    <name type="scientific">uncultured Solirubrobacteraceae bacterium</name>
    <dbReference type="NCBI Taxonomy" id="1162706"/>
    <lineage>
        <taxon>Bacteria</taxon>
        <taxon>Bacillati</taxon>
        <taxon>Actinomycetota</taxon>
        <taxon>Thermoleophilia</taxon>
        <taxon>Solirubrobacterales</taxon>
        <taxon>Solirubrobacteraceae</taxon>
        <taxon>environmental samples</taxon>
    </lineage>
</organism>
<gene>
    <name evidence="2" type="ORF">AVDCRST_MAG13-602</name>
</gene>
<feature type="compositionally biased region" description="Basic residues" evidence="1">
    <location>
        <begin position="90"/>
        <end position="106"/>
    </location>
</feature>
<proteinExistence type="predicted"/>
<feature type="region of interest" description="Disordered" evidence="1">
    <location>
        <begin position="1"/>
        <end position="35"/>
    </location>
</feature>
<protein>
    <submittedName>
        <fullName evidence="2">Uncharacterized protein</fullName>
    </submittedName>
</protein>
<feature type="non-terminal residue" evidence="2">
    <location>
        <position position="120"/>
    </location>
</feature>